<organism evidence="2 3">
    <name type="scientific">Xenorhabdus bovienii str. feltiae Moldova</name>
    <dbReference type="NCBI Taxonomy" id="1398200"/>
    <lineage>
        <taxon>Bacteria</taxon>
        <taxon>Pseudomonadati</taxon>
        <taxon>Pseudomonadota</taxon>
        <taxon>Gammaproteobacteria</taxon>
        <taxon>Enterobacterales</taxon>
        <taxon>Morganellaceae</taxon>
        <taxon>Xenorhabdus</taxon>
    </lineage>
</organism>
<sequence length="267" mass="31107">MNIQFFKVGQCLKGESDIDYVVSELTNINGECSYMLFALDWPMSITLSHAMIIRSGWKLLDRIMSSEEVFQRKNDIDSAKLLIRERKEQDEANRKNTIACLLKDPKFAELETYKSGECKDMQTLAVKNIRILLKQHFNGVTFSVRKRNYNSVNVRWKDGPIEKKVAALIGHFEEGCYNSMTECYDFSYEPFNDVFGGTQYMSLDRDFSDELISEIITRLSHEYDDVITHEHTLDAYRRGELNTVHKDKFVNGLQDAIYQRAVQLDKY</sequence>
<dbReference type="Pfam" id="PF18847">
    <property type="entry name" value="LPD29"/>
    <property type="match status" value="1"/>
</dbReference>
<feature type="domain" description="Large polyvalent protein associated" evidence="1">
    <location>
        <begin position="122"/>
        <end position="207"/>
    </location>
</feature>
<dbReference type="HOGENOM" id="CLU_1048805_0_0_6"/>
<proteinExistence type="predicted"/>
<name>A0A077NQ47_XENBV</name>
<dbReference type="AlphaFoldDB" id="A0A077NQ47"/>
<dbReference type="RefSeq" id="WP_051863008.1">
    <property type="nucleotide sequence ID" value="NZ_CAWLWD010000153.1"/>
</dbReference>
<dbReference type="InterPro" id="IPR041311">
    <property type="entry name" value="LPD29"/>
</dbReference>
<evidence type="ECO:0000313" key="2">
    <source>
        <dbReference type="EMBL" id="CDH00538.1"/>
    </source>
</evidence>
<evidence type="ECO:0000313" key="3">
    <source>
        <dbReference type="Proteomes" id="UP000028487"/>
    </source>
</evidence>
<dbReference type="Proteomes" id="UP000028487">
    <property type="component" value="Unassembled WGS sequence"/>
</dbReference>
<protein>
    <recommendedName>
        <fullName evidence="1">Large polyvalent protein associated domain-containing protein</fullName>
    </recommendedName>
</protein>
<comment type="caution">
    <text evidence="2">The sequence shown here is derived from an EMBL/GenBank/DDBJ whole genome shotgun (WGS) entry which is preliminary data.</text>
</comment>
<accession>A0A077NQ47</accession>
<reference evidence="2" key="1">
    <citation type="submission" date="2013-07" db="EMBL/GenBank/DDBJ databases">
        <title>Sub-species coevolution in mutualistic symbiosis.</title>
        <authorList>
            <person name="Murfin K."/>
            <person name="Klassen J."/>
            <person name="Lee M."/>
            <person name="Forst S."/>
            <person name="Stock P."/>
            <person name="Goodrich-Blair H."/>
        </authorList>
    </citation>
    <scope>NUCLEOTIDE SEQUENCE [LARGE SCALE GENOMIC DNA]</scope>
    <source>
        <strain evidence="2">Feltiae Moldova</strain>
    </source>
</reference>
<gene>
    <name evidence="2" type="ORF">XBFM1_1710006</name>
</gene>
<evidence type="ECO:0000259" key="1">
    <source>
        <dbReference type="Pfam" id="PF18847"/>
    </source>
</evidence>
<dbReference type="EMBL" id="CBSV010000081">
    <property type="protein sequence ID" value="CDH00538.1"/>
    <property type="molecule type" value="Genomic_DNA"/>
</dbReference>